<dbReference type="GO" id="GO:0004674">
    <property type="term" value="F:protein serine/threonine kinase activity"/>
    <property type="evidence" value="ECO:0007669"/>
    <property type="project" value="UniProtKB-KW"/>
</dbReference>
<dbReference type="FunFam" id="1.10.510.10:FF:000172">
    <property type="entry name" value="serine/threonine-protein kinase Nek1 isoform X1"/>
    <property type="match status" value="1"/>
</dbReference>
<dbReference type="PROSITE" id="PS50011">
    <property type="entry name" value="PROTEIN_KINASE_DOM"/>
    <property type="match status" value="1"/>
</dbReference>
<dbReference type="PROSITE" id="PS00107">
    <property type="entry name" value="PROTEIN_KINASE_ATP"/>
    <property type="match status" value="1"/>
</dbReference>
<evidence type="ECO:0000256" key="3">
    <source>
        <dbReference type="ARBA" id="ARBA00012513"/>
    </source>
</evidence>
<evidence type="ECO:0000256" key="12">
    <source>
        <dbReference type="ARBA" id="ARBA00048679"/>
    </source>
</evidence>
<dbReference type="InterPro" id="IPR011009">
    <property type="entry name" value="Kinase-like_dom_sf"/>
</dbReference>
<evidence type="ECO:0000256" key="10">
    <source>
        <dbReference type="ARBA" id="ARBA00022842"/>
    </source>
</evidence>
<feature type="non-terminal residue" evidence="16">
    <location>
        <position position="662"/>
    </location>
</feature>
<feature type="region of interest" description="Disordered" evidence="14">
    <location>
        <begin position="466"/>
        <end position="485"/>
    </location>
</feature>
<evidence type="ECO:0000256" key="6">
    <source>
        <dbReference type="ARBA" id="ARBA00022723"/>
    </source>
</evidence>
<evidence type="ECO:0000313" key="17">
    <source>
        <dbReference type="Proteomes" id="UP000574210"/>
    </source>
</evidence>
<evidence type="ECO:0000256" key="11">
    <source>
        <dbReference type="ARBA" id="ARBA00047899"/>
    </source>
</evidence>
<dbReference type="Pfam" id="PF00069">
    <property type="entry name" value="Pkinase"/>
    <property type="match status" value="1"/>
</dbReference>
<dbReference type="PROSITE" id="PS00108">
    <property type="entry name" value="PROTEIN_KINASE_ST"/>
    <property type="match status" value="1"/>
</dbReference>
<keyword evidence="10" id="KW-0460">Magnesium</keyword>
<dbReference type="InterPro" id="IPR017441">
    <property type="entry name" value="Protein_kinase_ATP_BS"/>
</dbReference>
<dbReference type="GO" id="GO:0005524">
    <property type="term" value="F:ATP binding"/>
    <property type="evidence" value="ECO:0007669"/>
    <property type="project" value="UniProtKB-UniRule"/>
</dbReference>
<dbReference type="Proteomes" id="UP000574210">
    <property type="component" value="Unassembled WGS sequence"/>
</dbReference>
<dbReference type="InterPro" id="IPR008271">
    <property type="entry name" value="Ser/Thr_kinase_AS"/>
</dbReference>
<feature type="domain" description="Protein kinase" evidence="15">
    <location>
        <begin position="4"/>
        <end position="262"/>
    </location>
</feature>
<evidence type="ECO:0000256" key="13">
    <source>
        <dbReference type="PROSITE-ProRule" id="PRU10141"/>
    </source>
</evidence>
<dbReference type="SUPFAM" id="SSF56112">
    <property type="entry name" value="Protein kinase-like (PK-like)"/>
    <property type="match status" value="1"/>
</dbReference>
<dbReference type="Gene3D" id="3.30.200.20">
    <property type="entry name" value="Phosphorylase Kinase, domain 1"/>
    <property type="match status" value="1"/>
</dbReference>
<keyword evidence="8 16" id="KW-0418">Kinase</keyword>
<dbReference type="AlphaFoldDB" id="A0A7K8RL71"/>
<evidence type="ECO:0000256" key="1">
    <source>
        <dbReference type="ARBA" id="ARBA00001946"/>
    </source>
</evidence>
<comment type="catalytic activity">
    <reaction evidence="12">
        <text>L-seryl-[protein] + ATP = O-phospho-L-seryl-[protein] + ADP + H(+)</text>
        <dbReference type="Rhea" id="RHEA:17989"/>
        <dbReference type="Rhea" id="RHEA-COMP:9863"/>
        <dbReference type="Rhea" id="RHEA-COMP:11604"/>
        <dbReference type="ChEBI" id="CHEBI:15378"/>
        <dbReference type="ChEBI" id="CHEBI:29999"/>
        <dbReference type="ChEBI" id="CHEBI:30616"/>
        <dbReference type="ChEBI" id="CHEBI:83421"/>
        <dbReference type="ChEBI" id="CHEBI:456216"/>
        <dbReference type="EC" id="2.7.11.1"/>
    </reaction>
</comment>
<feature type="non-terminal residue" evidence="16">
    <location>
        <position position="1"/>
    </location>
</feature>
<evidence type="ECO:0000256" key="8">
    <source>
        <dbReference type="ARBA" id="ARBA00022777"/>
    </source>
</evidence>
<dbReference type="SMART" id="SM00220">
    <property type="entry name" value="S_TKc"/>
    <property type="match status" value="1"/>
</dbReference>
<evidence type="ECO:0000259" key="15">
    <source>
        <dbReference type="PROSITE" id="PS50011"/>
    </source>
</evidence>
<dbReference type="EMBL" id="VWYZ01000069">
    <property type="protein sequence ID" value="NXF18547.1"/>
    <property type="molecule type" value="Genomic_DNA"/>
</dbReference>
<comment type="caution">
    <text evidence="16">The sequence shown here is derived from an EMBL/GenBank/DDBJ whole genome shotgun (WGS) entry which is preliminary data.</text>
</comment>
<comment type="similarity">
    <text evidence="2">Belongs to the protein kinase superfamily. NEK Ser/Thr protein kinase family. NIMA subfamily.</text>
</comment>
<dbReference type="GO" id="GO:0046872">
    <property type="term" value="F:metal ion binding"/>
    <property type="evidence" value="ECO:0007669"/>
    <property type="project" value="UniProtKB-KW"/>
</dbReference>
<evidence type="ECO:0000256" key="5">
    <source>
        <dbReference type="ARBA" id="ARBA00022679"/>
    </source>
</evidence>
<dbReference type="FunFam" id="3.30.200.20:FF:000097">
    <property type="entry name" value="Probable serine/threonine-protein kinase nek1"/>
    <property type="match status" value="1"/>
</dbReference>
<dbReference type="InterPro" id="IPR051131">
    <property type="entry name" value="NEK_Ser/Thr_kinase_NIMA"/>
</dbReference>
<dbReference type="InterPro" id="IPR000719">
    <property type="entry name" value="Prot_kinase_dom"/>
</dbReference>
<keyword evidence="7 13" id="KW-0547">Nucleotide-binding</keyword>
<accession>A0A7K8RL71</accession>
<organism evidence="16 17">
    <name type="scientific">Rhodinocichla rosea</name>
    <dbReference type="NCBI Taxonomy" id="58203"/>
    <lineage>
        <taxon>Eukaryota</taxon>
        <taxon>Metazoa</taxon>
        <taxon>Chordata</taxon>
        <taxon>Craniata</taxon>
        <taxon>Vertebrata</taxon>
        <taxon>Euteleostomi</taxon>
        <taxon>Archelosauria</taxon>
        <taxon>Archosauria</taxon>
        <taxon>Dinosauria</taxon>
        <taxon>Saurischia</taxon>
        <taxon>Theropoda</taxon>
        <taxon>Coelurosauria</taxon>
        <taxon>Aves</taxon>
        <taxon>Neognathae</taxon>
        <taxon>Neoaves</taxon>
        <taxon>Telluraves</taxon>
        <taxon>Australaves</taxon>
        <taxon>Passeriformes</taxon>
        <taxon>Thraupidae</taxon>
        <taxon>Rhodinocichla</taxon>
    </lineage>
</organism>
<comment type="catalytic activity">
    <reaction evidence="11">
        <text>L-threonyl-[protein] + ATP = O-phospho-L-threonyl-[protein] + ADP + H(+)</text>
        <dbReference type="Rhea" id="RHEA:46608"/>
        <dbReference type="Rhea" id="RHEA-COMP:11060"/>
        <dbReference type="Rhea" id="RHEA-COMP:11605"/>
        <dbReference type="ChEBI" id="CHEBI:15378"/>
        <dbReference type="ChEBI" id="CHEBI:30013"/>
        <dbReference type="ChEBI" id="CHEBI:30616"/>
        <dbReference type="ChEBI" id="CHEBI:61977"/>
        <dbReference type="ChEBI" id="CHEBI:456216"/>
        <dbReference type="EC" id="2.7.11.1"/>
    </reaction>
</comment>
<feature type="compositionally biased region" description="Basic and acidic residues" evidence="14">
    <location>
        <begin position="469"/>
        <end position="479"/>
    </location>
</feature>
<proteinExistence type="inferred from homology"/>
<evidence type="ECO:0000256" key="7">
    <source>
        <dbReference type="ARBA" id="ARBA00022741"/>
    </source>
</evidence>
<keyword evidence="5" id="KW-0808">Transferase</keyword>
<keyword evidence="17" id="KW-1185">Reference proteome</keyword>
<reference evidence="16 17" key="1">
    <citation type="submission" date="2019-09" db="EMBL/GenBank/DDBJ databases">
        <title>Bird 10,000 Genomes (B10K) Project - Family phase.</title>
        <authorList>
            <person name="Zhang G."/>
        </authorList>
    </citation>
    <scope>NUCLEOTIDE SEQUENCE [LARGE SCALE GENOMIC DNA]</scope>
    <source>
        <strain evidence="16">B10K-CU-031-12</strain>
        <tissue evidence="16">Muscle</tissue>
    </source>
</reference>
<keyword evidence="9 13" id="KW-0067">ATP-binding</keyword>
<keyword evidence="4" id="KW-0723">Serine/threonine-protein kinase</keyword>
<gene>
    <name evidence="16" type="primary">Nek5</name>
    <name evidence="16" type="ORF">RHOROS_R00662</name>
</gene>
<sequence>MDKYELIKQIGEGSFGKIFLAKGKMDDEPCVIKEINLTKMPVKEKEASEKEVILLAKMKHANIVTFYASLQEENKLYIVMEYCDGGDLMKRINMQHGVLFDEDQILSWFVQISLGLKHIHDKKILHRDVKAQNVFLSNNGKVAKLGDFGIARQLNSTAEFAHTCVGTPYYLSPEICENRPYNNKTDIWSLGCVLYELCALKHPVSTFQGNSLHELVLKICRGRFQPVSPNYSYDLRILISQLFKISPRDRPSINSILRKPFLQKLVLRHLPPEVTREELSHTVVHRKRPSASHSRAKQIQAYKLQKTRVQDPVSLECGIVMPFKKQGLFPRNEWKPPSRTSRFNMAERPGSIRVHGHYGHYYEKLDSLERRANAHYDLSHISQRVEDYYELKGQVAPPPPPPDWTAEFLQRRFEAQQYKIKVEKQMEYLKQLQKIREEYHSDIKEFRVRAGVLQENQKIQDKTYLVRQGKAEHQSENKDISGTGEESLQVSSVIQTVFFLSFQGMEENFKQVRLRDRQDQIILEKRHNTKGGVKFEINLDVCFPEEDSIQEAEVLDKLNETLTFVDGENLKKKLVEVYENDTDRALEKLSDYPTESIHDMKKPRKHWQPGAPQTLLNFLAGADVTSACPTMAGNELGEKVLAFSEHLKFRLNSPIPECSHDP</sequence>
<evidence type="ECO:0000256" key="2">
    <source>
        <dbReference type="ARBA" id="ARBA00010886"/>
    </source>
</evidence>
<evidence type="ECO:0000256" key="9">
    <source>
        <dbReference type="ARBA" id="ARBA00022840"/>
    </source>
</evidence>
<evidence type="ECO:0000313" key="16">
    <source>
        <dbReference type="EMBL" id="NXF18547.1"/>
    </source>
</evidence>
<feature type="binding site" evidence="13">
    <location>
        <position position="43"/>
    </location>
    <ligand>
        <name>ATP</name>
        <dbReference type="ChEBI" id="CHEBI:30616"/>
    </ligand>
</feature>
<evidence type="ECO:0000256" key="14">
    <source>
        <dbReference type="SAM" id="MobiDB-lite"/>
    </source>
</evidence>
<evidence type="ECO:0000256" key="4">
    <source>
        <dbReference type="ARBA" id="ARBA00022527"/>
    </source>
</evidence>
<keyword evidence="6" id="KW-0479">Metal-binding</keyword>
<dbReference type="PANTHER" id="PTHR44899">
    <property type="entry name" value="CAMK FAMILY PROTEIN KINASE"/>
    <property type="match status" value="1"/>
</dbReference>
<protein>
    <recommendedName>
        <fullName evidence="3">non-specific serine/threonine protein kinase</fullName>
        <ecNumber evidence="3">2.7.11.1</ecNumber>
    </recommendedName>
</protein>
<comment type="cofactor">
    <cofactor evidence="1">
        <name>Mg(2+)</name>
        <dbReference type="ChEBI" id="CHEBI:18420"/>
    </cofactor>
</comment>
<dbReference type="PANTHER" id="PTHR44899:SF1">
    <property type="entry name" value="SERINE_THREONINE-PROTEIN KINASE NEK5"/>
    <property type="match status" value="1"/>
</dbReference>
<dbReference type="Gene3D" id="1.10.510.10">
    <property type="entry name" value="Transferase(Phosphotransferase) domain 1"/>
    <property type="match status" value="1"/>
</dbReference>
<dbReference type="EC" id="2.7.11.1" evidence="3"/>
<name>A0A7K8RL71_9PASS</name>